<dbReference type="STRING" id="407821.A0A087SV55"/>
<name>A0A087SV55_STEMI</name>
<dbReference type="OrthoDB" id="206969at2759"/>
<dbReference type="InterPro" id="IPR018800">
    <property type="entry name" value="PRCC"/>
</dbReference>
<dbReference type="PANTHER" id="PTHR13621:SF2">
    <property type="entry name" value="PROLINE-RICH PROTEIN PRCC"/>
    <property type="match status" value="1"/>
</dbReference>
<keyword evidence="2" id="KW-1185">Reference proteome</keyword>
<dbReference type="Proteomes" id="UP000054359">
    <property type="component" value="Unassembled WGS sequence"/>
</dbReference>
<protein>
    <submittedName>
        <fullName evidence="1">Proline-rich protein PRCC</fullName>
    </submittedName>
</protein>
<dbReference type="PANTHER" id="PTHR13621">
    <property type="entry name" value="PROLINE-RICH PROTEIN PRCC"/>
    <property type="match status" value="1"/>
</dbReference>
<organism evidence="1 2">
    <name type="scientific">Stegodyphus mimosarum</name>
    <name type="common">African social velvet spider</name>
    <dbReference type="NCBI Taxonomy" id="407821"/>
    <lineage>
        <taxon>Eukaryota</taxon>
        <taxon>Metazoa</taxon>
        <taxon>Ecdysozoa</taxon>
        <taxon>Arthropoda</taxon>
        <taxon>Chelicerata</taxon>
        <taxon>Arachnida</taxon>
        <taxon>Araneae</taxon>
        <taxon>Araneomorphae</taxon>
        <taxon>Entelegynae</taxon>
        <taxon>Eresoidea</taxon>
        <taxon>Eresidae</taxon>
        <taxon>Stegodyphus</taxon>
    </lineage>
</organism>
<feature type="non-terminal residue" evidence="1">
    <location>
        <position position="215"/>
    </location>
</feature>
<evidence type="ECO:0000313" key="2">
    <source>
        <dbReference type="Proteomes" id="UP000054359"/>
    </source>
</evidence>
<accession>A0A087SV55</accession>
<dbReference type="GO" id="GO:0005634">
    <property type="term" value="C:nucleus"/>
    <property type="evidence" value="ECO:0007669"/>
    <property type="project" value="TreeGrafter"/>
</dbReference>
<reference evidence="1 2" key="1">
    <citation type="submission" date="2013-11" db="EMBL/GenBank/DDBJ databases">
        <title>Genome sequencing of Stegodyphus mimosarum.</title>
        <authorList>
            <person name="Bechsgaard J."/>
        </authorList>
    </citation>
    <scope>NUCLEOTIDE SEQUENCE [LARGE SCALE GENOMIC DNA]</scope>
</reference>
<sequence length="215" mass="23954">MLPPPKNPSDSATGFTPYILTKKKGSVVETKKVQSLSEKDCSSSSLMLQHTELSEYEANDDAAGKDFFSLENVTKKENSIQDFPCEELSYSTAIPASNEFGQNYSGEFPATFLKCTNAENKVDFDSLSYGITDCNAVTLGSEELRTTASETIVQGSLLNDEGFLKLQGRRQEMESISIIDVKADDQLVDRNEWLMKSLTEERDLRPSKRKHDLPT</sequence>
<proteinExistence type="predicted"/>
<evidence type="ECO:0000313" key="1">
    <source>
        <dbReference type="EMBL" id="KFM56744.1"/>
    </source>
</evidence>
<gene>
    <name evidence="1" type="ORF">X975_21527</name>
</gene>
<dbReference type="EMBL" id="KK112108">
    <property type="protein sequence ID" value="KFM56744.1"/>
    <property type="molecule type" value="Genomic_DNA"/>
</dbReference>
<dbReference type="AlphaFoldDB" id="A0A087SV55"/>